<evidence type="ECO:0000313" key="1">
    <source>
        <dbReference type="EMBL" id="KAI3749219.1"/>
    </source>
</evidence>
<sequence length="70" mass="7641">MGTASMFYSTASGTIDHLFDKRTRGYTKVEGLPGRGGFTGEEIVAGEEDLTGIRNGERLLLTEEETTVRD</sequence>
<dbReference type="Proteomes" id="UP001055811">
    <property type="component" value="Linkage Group LG04"/>
</dbReference>
<comment type="caution">
    <text evidence="1">The sequence shown here is derived from an EMBL/GenBank/DDBJ whole genome shotgun (WGS) entry which is preliminary data.</text>
</comment>
<name>A0ACB9DRA4_CICIN</name>
<evidence type="ECO:0000313" key="2">
    <source>
        <dbReference type="Proteomes" id="UP001055811"/>
    </source>
</evidence>
<keyword evidence="2" id="KW-1185">Reference proteome</keyword>
<proteinExistence type="predicted"/>
<reference evidence="2" key="1">
    <citation type="journal article" date="2022" name="Mol. Ecol. Resour.">
        <title>The genomes of chicory, endive, great burdock and yacon provide insights into Asteraceae palaeo-polyploidization history and plant inulin production.</title>
        <authorList>
            <person name="Fan W."/>
            <person name="Wang S."/>
            <person name="Wang H."/>
            <person name="Wang A."/>
            <person name="Jiang F."/>
            <person name="Liu H."/>
            <person name="Zhao H."/>
            <person name="Xu D."/>
            <person name="Zhang Y."/>
        </authorList>
    </citation>
    <scope>NUCLEOTIDE SEQUENCE [LARGE SCALE GENOMIC DNA]</scope>
    <source>
        <strain evidence="2">cv. Punajuju</strain>
    </source>
</reference>
<accession>A0ACB9DRA4</accession>
<organism evidence="1 2">
    <name type="scientific">Cichorium intybus</name>
    <name type="common">Chicory</name>
    <dbReference type="NCBI Taxonomy" id="13427"/>
    <lineage>
        <taxon>Eukaryota</taxon>
        <taxon>Viridiplantae</taxon>
        <taxon>Streptophyta</taxon>
        <taxon>Embryophyta</taxon>
        <taxon>Tracheophyta</taxon>
        <taxon>Spermatophyta</taxon>
        <taxon>Magnoliopsida</taxon>
        <taxon>eudicotyledons</taxon>
        <taxon>Gunneridae</taxon>
        <taxon>Pentapetalae</taxon>
        <taxon>asterids</taxon>
        <taxon>campanulids</taxon>
        <taxon>Asterales</taxon>
        <taxon>Asteraceae</taxon>
        <taxon>Cichorioideae</taxon>
        <taxon>Cichorieae</taxon>
        <taxon>Cichoriinae</taxon>
        <taxon>Cichorium</taxon>
    </lineage>
</organism>
<protein>
    <submittedName>
        <fullName evidence="1">Uncharacterized protein</fullName>
    </submittedName>
</protein>
<gene>
    <name evidence="1" type="ORF">L2E82_19826</name>
</gene>
<reference evidence="1 2" key="2">
    <citation type="journal article" date="2022" name="Mol. Ecol. Resour.">
        <title>The genomes of chicory, endive, great burdock and yacon provide insights into Asteraceae paleo-polyploidization history and plant inulin production.</title>
        <authorList>
            <person name="Fan W."/>
            <person name="Wang S."/>
            <person name="Wang H."/>
            <person name="Wang A."/>
            <person name="Jiang F."/>
            <person name="Liu H."/>
            <person name="Zhao H."/>
            <person name="Xu D."/>
            <person name="Zhang Y."/>
        </authorList>
    </citation>
    <scope>NUCLEOTIDE SEQUENCE [LARGE SCALE GENOMIC DNA]</scope>
    <source>
        <strain evidence="2">cv. Punajuju</strain>
        <tissue evidence="1">Leaves</tissue>
    </source>
</reference>
<dbReference type="EMBL" id="CM042012">
    <property type="protein sequence ID" value="KAI3749219.1"/>
    <property type="molecule type" value="Genomic_DNA"/>
</dbReference>